<evidence type="ECO:0000256" key="16">
    <source>
        <dbReference type="ARBA" id="ARBA00049966"/>
    </source>
</evidence>
<keyword evidence="4 17" id="KW-0812">Transmembrane</keyword>
<sequence length="403" mass="44886">MKKNKISLKMPTGYSKLIHATILALNLFGVVMIISASMSTTSTTQSLMIAGIKEFIFVIISYILMVFVARNFSMKLFGKYFYFILGITAVMLFVPLAFSGVNGAKAWIQLPFMTIQPSEFTKIIVILTVAYTLGDKRGERDKKWWQLLMVPVLFILFAVGVITVLQSDLGSAVVILGIGYLCILVPSNSKLTKTQKWMFGLLLFAFAFLFFIDTPFGFKMIESIFTKIGKPYMLARFQTSADPLHDIYGNSMQIFYGLVSMTKGGWFGLGYGNSLMKYGYIPEANTDFILAIVIEELGIVGFGIIIVGYGILIYNMFKYAFKVKSEKDKIILVGTAAYIMIHFFFNVGGLSAFIPLTGVPLLFISSGGSSRLAIMIAIGLVQNVIARYHREQTLAKQKKVVQQ</sequence>
<dbReference type="GO" id="GO:0015648">
    <property type="term" value="F:lipid-linked peptidoglycan transporter activity"/>
    <property type="evidence" value="ECO:0007669"/>
    <property type="project" value="TreeGrafter"/>
</dbReference>
<keyword evidence="5" id="KW-0133">Cell shape</keyword>
<evidence type="ECO:0000256" key="12">
    <source>
        <dbReference type="ARBA" id="ARBA00041185"/>
    </source>
</evidence>
<dbReference type="PANTHER" id="PTHR30474:SF2">
    <property type="entry name" value="PEPTIDOGLYCAN GLYCOSYLTRANSFERASE FTSW-RELATED"/>
    <property type="match status" value="1"/>
</dbReference>
<feature type="transmembrane region" description="Helical" evidence="17">
    <location>
        <begin position="145"/>
        <end position="163"/>
    </location>
</feature>
<keyword evidence="2" id="KW-0328">Glycosyltransferase</keyword>
<keyword evidence="6" id="KW-0573">Peptidoglycan synthesis</keyword>
<evidence type="ECO:0000256" key="3">
    <source>
        <dbReference type="ARBA" id="ARBA00022679"/>
    </source>
</evidence>
<evidence type="ECO:0000256" key="5">
    <source>
        <dbReference type="ARBA" id="ARBA00022960"/>
    </source>
</evidence>
<comment type="catalytic activity">
    <reaction evidence="15">
        <text>[GlcNAc-(1-&gt;4)-Mur2Ac(oyl-L-Ala-gamma-D-Glu-L-Lys-D-Ala-D-Ala)](n)-di-trans,octa-cis-undecaprenyl diphosphate + beta-D-GlcNAc-(1-&gt;4)-Mur2Ac(oyl-L-Ala-gamma-D-Glu-L-Lys-D-Ala-D-Ala)-di-trans,octa-cis-undecaprenyl diphosphate = [GlcNAc-(1-&gt;4)-Mur2Ac(oyl-L-Ala-gamma-D-Glu-L-Lys-D-Ala-D-Ala)](n+1)-di-trans,octa-cis-undecaprenyl diphosphate + di-trans,octa-cis-undecaprenyl diphosphate + H(+)</text>
        <dbReference type="Rhea" id="RHEA:23708"/>
        <dbReference type="Rhea" id="RHEA-COMP:9602"/>
        <dbReference type="Rhea" id="RHEA-COMP:9603"/>
        <dbReference type="ChEBI" id="CHEBI:15378"/>
        <dbReference type="ChEBI" id="CHEBI:58405"/>
        <dbReference type="ChEBI" id="CHEBI:60033"/>
        <dbReference type="ChEBI" id="CHEBI:78435"/>
        <dbReference type="EC" id="2.4.99.28"/>
    </reaction>
</comment>
<keyword evidence="19" id="KW-1185">Reference proteome</keyword>
<feature type="transmembrane region" description="Helical" evidence="17">
    <location>
        <begin position="20"/>
        <end position="40"/>
    </location>
</feature>
<comment type="subcellular location">
    <subcellularLocation>
        <location evidence="1">Membrane</location>
        <topology evidence="1">Multi-pass membrane protein</topology>
    </subcellularLocation>
</comment>
<evidence type="ECO:0000256" key="2">
    <source>
        <dbReference type="ARBA" id="ARBA00022676"/>
    </source>
</evidence>
<dbReference type="AlphaFoldDB" id="A0A7G9RY48"/>
<feature type="transmembrane region" description="Helical" evidence="17">
    <location>
        <begin position="197"/>
        <end position="218"/>
    </location>
</feature>
<dbReference type="InterPro" id="IPR001182">
    <property type="entry name" value="FtsW/RodA"/>
</dbReference>
<evidence type="ECO:0000256" key="14">
    <source>
        <dbReference type="ARBA" id="ARBA00044770"/>
    </source>
</evidence>
<feature type="transmembrane region" description="Helical" evidence="17">
    <location>
        <begin position="80"/>
        <end position="98"/>
    </location>
</feature>
<name>A0A7G9RY48_9FIRM</name>
<feature type="transmembrane region" description="Helical" evidence="17">
    <location>
        <begin position="288"/>
        <end position="317"/>
    </location>
</feature>
<gene>
    <name evidence="18" type="ORF">H9L01_09145</name>
</gene>
<evidence type="ECO:0000256" key="6">
    <source>
        <dbReference type="ARBA" id="ARBA00022984"/>
    </source>
</evidence>
<feature type="transmembrane region" description="Helical" evidence="17">
    <location>
        <begin position="46"/>
        <end position="68"/>
    </location>
</feature>
<dbReference type="KEGG" id="eio:H9L01_09145"/>
<evidence type="ECO:0000256" key="13">
    <source>
        <dbReference type="ARBA" id="ARBA00041418"/>
    </source>
</evidence>
<keyword evidence="7 17" id="KW-1133">Transmembrane helix</keyword>
<dbReference type="GO" id="GO:0032153">
    <property type="term" value="C:cell division site"/>
    <property type="evidence" value="ECO:0007669"/>
    <property type="project" value="TreeGrafter"/>
</dbReference>
<dbReference type="Proteomes" id="UP000515928">
    <property type="component" value="Chromosome"/>
</dbReference>
<evidence type="ECO:0000256" key="11">
    <source>
        <dbReference type="ARBA" id="ARBA00038053"/>
    </source>
</evidence>
<dbReference type="GO" id="GO:0009252">
    <property type="term" value="P:peptidoglycan biosynthetic process"/>
    <property type="evidence" value="ECO:0007669"/>
    <property type="project" value="UniProtKB-KW"/>
</dbReference>
<feature type="transmembrane region" description="Helical" evidence="17">
    <location>
        <begin position="329"/>
        <end position="354"/>
    </location>
</feature>
<organism evidence="18 19">
    <name type="scientific">Erysipelothrix inopinata</name>
    <dbReference type="NCBI Taxonomy" id="225084"/>
    <lineage>
        <taxon>Bacteria</taxon>
        <taxon>Bacillati</taxon>
        <taxon>Bacillota</taxon>
        <taxon>Erysipelotrichia</taxon>
        <taxon>Erysipelotrichales</taxon>
        <taxon>Erysipelotrichaceae</taxon>
        <taxon>Erysipelothrix</taxon>
    </lineage>
</organism>
<evidence type="ECO:0000256" key="4">
    <source>
        <dbReference type="ARBA" id="ARBA00022692"/>
    </source>
</evidence>
<protein>
    <recommendedName>
        <fullName evidence="12">Probable peptidoglycan glycosyltransferase FtsW</fullName>
        <ecNumber evidence="14">2.4.99.28</ecNumber>
    </recommendedName>
    <alternativeName>
        <fullName evidence="13">Cell division protein FtsW</fullName>
    </alternativeName>
    <alternativeName>
        <fullName evidence="10">Cell wall polymerase</fullName>
    </alternativeName>
    <alternativeName>
        <fullName evidence="9">Peptidoglycan polymerase</fullName>
    </alternativeName>
</protein>
<comment type="similarity">
    <text evidence="11">Belongs to the SEDS family. FtsW subfamily.</text>
</comment>
<evidence type="ECO:0000256" key="17">
    <source>
        <dbReference type="SAM" id="Phobius"/>
    </source>
</evidence>
<dbReference type="EC" id="2.4.99.28" evidence="14"/>
<dbReference type="Pfam" id="PF01098">
    <property type="entry name" value="FTSW_RODA_SPOVE"/>
    <property type="match status" value="1"/>
</dbReference>
<accession>A0A7G9RY48</accession>
<evidence type="ECO:0000256" key="7">
    <source>
        <dbReference type="ARBA" id="ARBA00022989"/>
    </source>
</evidence>
<feature type="transmembrane region" description="Helical" evidence="17">
    <location>
        <begin position="110"/>
        <end position="133"/>
    </location>
</feature>
<dbReference type="EMBL" id="CP060715">
    <property type="protein sequence ID" value="QNN60523.1"/>
    <property type="molecule type" value="Genomic_DNA"/>
</dbReference>
<feature type="transmembrane region" description="Helical" evidence="17">
    <location>
        <begin position="169"/>
        <end position="185"/>
    </location>
</feature>
<dbReference type="GO" id="GO:0008360">
    <property type="term" value="P:regulation of cell shape"/>
    <property type="evidence" value="ECO:0007669"/>
    <property type="project" value="UniProtKB-KW"/>
</dbReference>
<reference evidence="18 19" key="1">
    <citation type="submission" date="2020-08" db="EMBL/GenBank/DDBJ databases">
        <title>Genome sequence of Erysipelothrix inopinata DSM 15511T.</title>
        <authorList>
            <person name="Hyun D.-W."/>
            <person name="Bae J.-W."/>
        </authorList>
    </citation>
    <scope>NUCLEOTIDE SEQUENCE [LARGE SCALE GENOMIC DNA]</scope>
    <source>
        <strain evidence="18 19">DSM 15511</strain>
    </source>
</reference>
<keyword evidence="3" id="KW-0808">Transferase</keyword>
<feature type="transmembrane region" description="Helical" evidence="17">
    <location>
        <begin position="360"/>
        <end position="381"/>
    </location>
</feature>
<comment type="function">
    <text evidence="16">Peptidoglycan polymerase that is essential for cell division.</text>
</comment>
<evidence type="ECO:0000313" key="18">
    <source>
        <dbReference type="EMBL" id="QNN60523.1"/>
    </source>
</evidence>
<dbReference type="PANTHER" id="PTHR30474">
    <property type="entry name" value="CELL CYCLE PROTEIN"/>
    <property type="match status" value="1"/>
</dbReference>
<evidence type="ECO:0000256" key="9">
    <source>
        <dbReference type="ARBA" id="ARBA00032370"/>
    </source>
</evidence>
<dbReference type="GO" id="GO:0005886">
    <property type="term" value="C:plasma membrane"/>
    <property type="evidence" value="ECO:0007669"/>
    <property type="project" value="TreeGrafter"/>
</dbReference>
<evidence type="ECO:0000256" key="8">
    <source>
        <dbReference type="ARBA" id="ARBA00023136"/>
    </source>
</evidence>
<dbReference type="GO" id="GO:0051301">
    <property type="term" value="P:cell division"/>
    <property type="evidence" value="ECO:0007669"/>
    <property type="project" value="InterPro"/>
</dbReference>
<evidence type="ECO:0000256" key="10">
    <source>
        <dbReference type="ARBA" id="ARBA00033270"/>
    </source>
</evidence>
<proteinExistence type="inferred from homology"/>
<dbReference type="RefSeq" id="WP_187533651.1">
    <property type="nucleotide sequence ID" value="NZ_CBCSHU010000010.1"/>
</dbReference>
<evidence type="ECO:0000256" key="1">
    <source>
        <dbReference type="ARBA" id="ARBA00004141"/>
    </source>
</evidence>
<evidence type="ECO:0000256" key="15">
    <source>
        <dbReference type="ARBA" id="ARBA00049902"/>
    </source>
</evidence>
<dbReference type="GO" id="GO:0008955">
    <property type="term" value="F:peptidoglycan glycosyltransferase activity"/>
    <property type="evidence" value="ECO:0007669"/>
    <property type="project" value="UniProtKB-EC"/>
</dbReference>
<keyword evidence="8 17" id="KW-0472">Membrane</keyword>
<evidence type="ECO:0000313" key="19">
    <source>
        <dbReference type="Proteomes" id="UP000515928"/>
    </source>
</evidence>